<dbReference type="SUPFAM" id="SSF81383">
    <property type="entry name" value="F-box domain"/>
    <property type="match status" value="1"/>
</dbReference>
<sequence>MTAPQKVSPLEIPEVLEVIFAHLNLYSIRVHASLVCRLWYKVAAPIFRSRPLVWYRVPKDAKSQSALHKRLQETKALIIKKPNYFGSYILVPLICDISPSWVELIKQLTTLSDARQLQQITELTILQRLESEILLFSILTILGPQLTQLRLENMNVVVVYATTLPNSFRDSAYPSIEDSFNR</sequence>
<dbReference type="Pfam" id="PF00646">
    <property type="entry name" value="F-box"/>
    <property type="match status" value="1"/>
</dbReference>
<dbReference type="EMBL" id="JAAAHW010009834">
    <property type="protein sequence ID" value="KAF9935807.1"/>
    <property type="molecule type" value="Genomic_DNA"/>
</dbReference>
<dbReference type="InterPro" id="IPR001810">
    <property type="entry name" value="F-box_dom"/>
</dbReference>
<organism evidence="2 3">
    <name type="scientific">Modicella reniformis</name>
    <dbReference type="NCBI Taxonomy" id="1440133"/>
    <lineage>
        <taxon>Eukaryota</taxon>
        <taxon>Fungi</taxon>
        <taxon>Fungi incertae sedis</taxon>
        <taxon>Mucoromycota</taxon>
        <taxon>Mortierellomycotina</taxon>
        <taxon>Mortierellomycetes</taxon>
        <taxon>Mortierellales</taxon>
        <taxon>Mortierellaceae</taxon>
        <taxon>Modicella</taxon>
    </lineage>
</organism>
<accession>A0A9P6IL46</accession>
<dbReference type="Proteomes" id="UP000749646">
    <property type="component" value="Unassembled WGS sequence"/>
</dbReference>
<evidence type="ECO:0000313" key="3">
    <source>
        <dbReference type="Proteomes" id="UP000749646"/>
    </source>
</evidence>
<keyword evidence="3" id="KW-1185">Reference proteome</keyword>
<dbReference type="InterPro" id="IPR036047">
    <property type="entry name" value="F-box-like_dom_sf"/>
</dbReference>
<evidence type="ECO:0000313" key="2">
    <source>
        <dbReference type="EMBL" id="KAF9935807.1"/>
    </source>
</evidence>
<dbReference type="Gene3D" id="1.20.1280.50">
    <property type="match status" value="1"/>
</dbReference>
<dbReference type="OrthoDB" id="2447374at2759"/>
<name>A0A9P6IL46_9FUNG</name>
<dbReference type="AlphaFoldDB" id="A0A9P6IL46"/>
<reference evidence="2" key="1">
    <citation type="journal article" date="2020" name="Fungal Divers.">
        <title>Resolving the Mortierellaceae phylogeny through synthesis of multi-gene phylogenetics and phylogenomics.</title>
        <authorList>
            <person name="Vandepol N."/>
            <person name="Liber J."/>
            <person name="Desiro A."/>
            <person name="Na H."/>
            <person name="Kennedy M."/>
            <person name="Barry K."/>
            <person name="Grigoriev I.V."/>
            <person name="Miller A.N."/>
            <person name="O'Donnell K."/>
            <person name="Stajich J.E."/>
            <person name="Bonito G."/>
        </authorList>
    </citation>
    <scope>NUCLEOTIDE SEQUENCE</scope>
    <source>
        <strain evidence="2">MES-2147</strain>
    </source>
</reference>
<proteinExistence type="predicted"/>
<protein>
    <recommendedName>
        <fullName evidence="1">F-box domain-containing protein</fullName>
    </recommendedName>
</protein>
<evidence type="ECO:0000259" key="1">
    <source>
        <dbReference type="Pfam" id="PF00646"/>
    </source>
</evidence>
<feature type="domain" description="F-box" evidence="1">
    <location>
        <begin position="13"/>
        <end position="42"/>
    </location>
</feature>
<comment type="caution">
    <text evidence="2">The sequence shown here is derived from an EMBL/GenBank/DDBJ whole genome shotgun (WGS) entry which is preliminary data.</text>
</comment>
<gene>
    <name evidence="2" type="ORF">BGZ65_002985</name>
</gene>